<keyword evidence="1" id="KW-1133">Transmembrane helix</keyword>
<proteinExistence type="predicted"/>
<organism evidence="2 3">
    <name type="scientific">Deinococcus multiflagellatus</name>
    <dbReference type="NCBI Taxonomy" id="1656887"/>
    <lineage>
        <taxon>Bacteria</taxon>
        <taxon>Thermotogati</taxon>
        <taxon>Deinococcota</taxon>
        <taxon>Deinococci</taxon>
        <taxon>Deinococcales</taxon>
        <taxon>Deinococcaceae</taxon>
        <taxon>Deinococcus</taxon>
    </lineage>
</organism>
<feature type="transmembrane region" description="Helical" evidence="1">
    <location>
        <begin position="12"/>
        <end position="33"/>
    </location>
</feature>
<keyword evidence="1" id="KW-0812">Transmembrane</keyword>
<name>A0ABW1ZR69_9DEIO</name>
<evidence type="ECO:0000313" key="2">
    <source>
        <dbReference type="EMBL" id="MFC6663191.1"/>
    </source>
</evidence>
<gene>
    <name evidence="2" type="ORF">ACFP90_24405</name>
</gene>
<keyword evidence="3" id="KW-1185">Reference proteome</keyword>
<sequence length="70" mass="7752">MLHTFPFLLPDLRVALTLAYAVVLIELVVIAYIRWHYMRSPLGQTIFQVIVGGAVVFAVGVWLGQLGARA</sequence>
<feature type="transmembrane region" description="Helical" evidence="1">
    <location>
        <begin position="45"/>
        <end position="64"/>
    </location>
</feature>
<dbReference type="Proteomes" id="UP001596317">
    <property type="component" value="Unassembled WGS sequence"/>
</dbReference>
<comment type="caution">
    <text evidence="2">The sequence shown here is derived from an EMBL/GenBank/DDBJ whole genome shotgun (WGS) entry which is preliminary data.</text>
</comment>
<accession>A0ABW1ZR69</accession>
<keyword evidence="1" id="KW-0472">Membrane</keyword>
<dbReference type="RefSeq" id="WP_380059065.1">
    <property type="nucleotide sequence ID" value="NZ_JBHSWB010000002.1"/>
</dbReference>
<protein>
    <submittedName>
        <fullName evidence="2">Uncharacterized protein</fullName>
    </submittedName>
</protein>
<reference evidence="3" key="1">
    <citation type="journal article" date="2019" name="Int. J. Syst. Evol. Microbiol.">
        <title>The Global Catalogue of Microorganisms (GCM) 10K type strain sequencing project: providing services to taxonomists for standard genome sequencing and annotation.</title>
        <authorList>
            <consortium name="The Broad Institute Genomics Platform"/>
            <consortium name="The Broad Institute Genome Sequencing Center for Infectious Disease"/>
            <person name="Wu L."/>
            <person name="Ma J."/>
        </authorList>
    </citation>
    <scope>NUCLEOTIDE SEQUENCE [LARGE SCALE GENOMIC DNA]</scope>
    <source>
        <strain evidence="3">CCUG 63830</strain>
    </source>
</reference>
<evidence type="ECO:0000313" key="3">
    <source>
        <dbReference type="Proteomes" id="UP001596317"/>
    </source>
</evidence>
<dbReference type="EMBL" id="JBHSWB010000002">
    <property type="protein sequence ID" value="MFC6663191.1"/>
    <property type="molecule type" value="Genomic_DNA"/>
</dbReference>
<evidence type="ECO:0000256" key="1">
    <source>
        <dbReference type="SAM" id="Phobius"/>
    </source>
</evidence>